<comment type="subcellular location">
    <subcellularLocation>
        <location evidence="1">Cell membrane</location>
        <topology evidence="1">Multi-pass membrane protein</topology>
    </subcellularLocation>
</comment>
<evidence type="ECO:0000256" key="21">
    <source>
        <dbReference type="ARBA" id="ARBA00049966"/>
    </source>
</evidence>
<feature type="transmembrane region" description="Helical" evidence="22">
    <location>
        <begin position="54"/>
        <end position="72"/>
    </location>
</feature>
<evidence type="ECO:0000256" key="22">
    <source>
        <dbReference type="SAM" id="Phobius"/>
    </source>
</evidence>
<dbReference type="GO" id="GO:0008360">
    <property type="term" value="P:regulation of cell shape"/>
    <property type="evidence" value="ECO:0007669"/>
    <property type="project" value="UniProtKB-KW"/>
</dbReference>
<evidence type="ECO:0000256" key="8">
    <source>
        <dbReference type="ARBA" id="ARBA00022960"/>
    </source>
</evidence>
<dbReference type="GO" id="GO:0071555">
    <property type="term" value="P:cell wall organization"/>
    <property type="evidence" value="ECO:0007669"/>
    <property type="project" value="UniProtKB-KW"/>
</dbReference>
<evidence type="ECO:0000256" key="20">
    <source>
        <dbReference type="ARBA" id="ARBA00049902"/>
    </source>
</evidence>
<keyword evidence="9" id="KW-0573">Peptidoglycan synthesis</keyword>
<dbReference type="Pfam" id="PF01098">
    <property type="entry name" value="FTSW_RODA_SPOVE"/>
    <property type="match status" value="1"/>
</dbReference>
<reference evidence="24" key="1">
    <citation type="submission" date="2017-02" db="EMBL/GenBank/DDBJ databases">
        <authorList>
            <person name="Varghese N."/>
            <person name="Submissions S."/>
        </authorList>
    </citation>
    <scope>NUCLEOTIDE SEQUENCE [LARGE SCALE GENOMIC DNA]</scope>
    <source>
        <strain evidence="24">ATCC 35199</strain>
    </source>
</reference>
<comment type="catalytic activity">
    <reaction evidence="20">
        <text>[GlcNAc-(1-&gt;4)-Mur2Ac(oyl-L-Ala-gamma-D-Glu-L-Lys-D-Ala-D-Ala)](n)-di-trans,octa-cis-undecaprenyl diphosphate + beta-D-GlcNAc-(1-&gt;4)-Mur2Ac(oyl-L-Ala-gamma-D-Glu-L-Lys-D-Ala-D-Ala)-di-trans,octa-cis-undecaprenyl diphosphate = [GlcNAc-(1-&gt;4)-Mur2Ac(oyl-L-Ala-gamma-D-Glu-L-Lys-D-Ala-D-Ala)](n+1)-di-trans,octa-cis-undecaprenyl diphosphate + di-trans,octa-cis-undecaprenyl diphosphate + H(+)</text>
        <dbReference type="Rhea" id="RHEA:23708"/>
        <dbReference type="Rhea" id="RHEA-COMP:9602"/>
        <dbReference type="Rhea" id="RHEA-COMP:9603"/>
        <dbReference type="ChEBI" id="CHEBI:15378"/>
        <dbReference type="ChEBI" id="CHEBI:58405"/>
        <dbReference type="ChEBI" id="CHEBI:60033"/>
        <dbReference type="ChEBI" id="CHEBI:78435"/>
        <dbReference type="EC" id="2.4.99.28"/>
    </reaction>
</comment>
<evidence type="ECO:0000256" key="7">
    <source>
        <dbReference type="ARBA" id="ARBA00022692"/>
    </source>
</evidence>
<dbReference type="PANTHER" id="PTHR30474">
    <property type="entry name" value="CELL CYCLE PROTEIN"/>
    <property type="match status" value="1"/>
</dbReference>
<keyword evidence="24" id="KW-1185">Reference proteome</keyword>
<evidence type="ECO:0000256" key="15">
    <source>
        <dbReference type="ARBA" id="ARBA00033270"/>
    </source>
</evidence>
<keyword evidence="3" id="KW-1003">Cell membrane</keyword>
<accession>A0A1T5A307</accession>
<dbReference type="GO" id="GO:0032153">
    <property type="term" value="C:cell division site"/>
    <property type="evidence" value="ECO:0007669"/>
    <property type="project" value="TreeGrafter"/>
</dbReference>
<evidence type="ECO:0000256" key="12">
    <source>
        <dbReference type="ARBA" id="ARBA00023306"/>
    </source>
</evidence>
<evidence type="ECO:0000256" key="18">
    <source>
        <dbReference type="ARBA" id="ARBA00041418"/>
    </source>
</evidence>
<evidence type="ECO:0000256" key="11">
    <source>
        <dbReference type="ARBA" id="ARBA00023136"/>
    </source>
</evidence>
<keyword evidence="12" id="KW-0131">Cell cycle</keyword>
<dbReference type="EMBL" id="FUYN01000001">
    <property type="protein sequence ID" value="SKB29023.1"/>
    <property type="molecule type" value="Genomic_DNA"/>
</dbReference>
<keyword evidence="10 22" id="KW-1133">Transmembrane helix</keyword>
<feature type="transmembrane region" description="Helical" evidence="22">
    <location>
        <begin position="79"/>
        <end position="99"/>
    </location>
</feature>
<dbReference type="GO" id="GO:0009252">
    <property type="term" value="P:peptidoglycan biosynthetic process"/>
    <property type="evidence" value="ECO:0007669"/>
    <property type="project" value="UniProtKB-KW"/>
</dbReference>
<evidence type="ECO:0000256" key="1">
    <source>
        <dbReference type="ARBA" id="ARBA00004651"/>
    </source>
</evidence>
<feature type="transmembrane region" description="Helical" evidence="22">
    <location>
        <begin position="268"/>
        <end position="293"/>
    </location>
</feature>
<feature type="transmembrane region" description="Helical" evidence="22">
    <location>
        <begin position="342"/>
        <end position="363"/>
    </location>
</feature>
<evidence type="ECO:0000256" key="14">
    <source>
        <dbReference type="ARBA" id="ARBA00032370"/>
    </source>
</evidence>
<feature type="transmembrane region" description="Helical" evidence="22">
    <location>
        <begin position="305"/>
        <end position="330"/>
    </location>
</feature>
<proteinExistence type="inferred from homology"/>
<organism evidence="23 24">
    <name type="scientific">Acetoanaerobium noterae</name>
    <dbReference type="NCBI Taxonomy" id="745369"/>
    <lineage>
        <taxon>Bacteria</taxon>
        <taxon>Bacillati</taxon>
        <taxon>Bacillota</taxon>
        <taxon>Clostridia</taxon>
        <taxon>Peptostreptococcales</taxon>
        <taxon>Filifactoraceae</taxon>
        <taxon>Acetoanaerobium</taxon>
    </lineage>
</organism>
<evidence type="ECO:0000256" key="17">
    <source>
        <dbReference type="ARBA" id="ARBA00041185"/>
    </source>
</evidence>
<dbReference type="RefSeq" id="WP_079588628.1">
    <property type="nucleotide sequence ID" value="NZ_FUYN01000001.1"/>
</dbReference>
<evidence type="ECO:0000313" key="23">
    <source>
        <dbReference type="EMBL" id="SKB29023.1"/>
    </source>
</evidence>
<feature type="transmembrane region" description="Helical" evidence="22">
    <location>
        <begin position="175"/>
        <end position="208"/>
    </location>
</feature>
<evidence type="ECO:0000256" key="13">
    <source>
        <dbReference type="ARBA" id="ARBA00023316"/>
    </source>
</evidence>
<dbReference type="GO" id="GO:0015648">
    <property type="term" value="F:lipid-linked peptidoglycan transporter activity"/>
    <property type="evidence" value="ECO:0007669"/>
    <property type="project" value="TreeGrafter"/>
</dbReference>
<feature type="transmembrane region" description="Helical" evidence="22">
    <location>
        <begin position="229"/>
        <end position="248"/>
    </location>
</feature>
<dbReference type="PANTHER" id="PTHR30474:SF2">
    <property type="entry name" value="PEPTIDOGLYCAN GLYCOSYLTRANSFERASE FTSW-RELATED"/>
    <property type="match status" value="1"/>
</dbReference>
<evidence type="ECO:0000256" key="6">
    <source>
        <dbReference type="ARBA" id="ARBA00022679"/>
    </source>
</evidence>
<dbReference type="InterPro" id="IPR013437">
    <property type="entry name" value="FtsW"/>
</dbReference>
<keyword evidence="11 22" id="KW-0472">Membrane</keyword>
<dbReference type="GO" id="GO:0005886">
    <property type="term" value="C:plasma membrane"/>
    <property type="evidence" value="ECO:0007669"/>
    <property type="project" value="UniProtKB-SubCell"/>
</dbReference>
<evidence type="ECO:0000256" key="9">
    <source>
        <dbReference type="ARBA" id="ARBA00022984"/>
    </source>
</evidence>
<comment type="function">
    <text evidence="21">Peptidoglycan polymerase that is essential for cell division.</text>
</comment>
<dbReference type="AlphaFoldDB" id="A0A1T5A307"/>
<dbReference type="EC" id="2.4.99.28" evidence="19"/>
<dbReference type="GO" id="GO:0051301">
    <property type="term" value="P:cell division"/>
    <property type="evidence" value="ECO:0007669"/>
    <property type="project" value="UniProtKB-KW"/>
</dbReference>
<dbReference type="InterPro" id="IPR001182">
    <property type="entry name" value="FtsW/RodA"/>
</dbReference>
<sequence>MEKNIRKSSGNFDAWIFSLTGILVLFGTIMVFSASYVQSGVKHNDPLFFLKKNIVFSIIGFAGMLFVSKINYKVYKKFALPLMGVNILLLLMTRFSPLGIELNYAKRWLDIGFSTLMTSEVTKFACIIMTATIISNRKNLINNPSTIIQPFIYVGLSVLLIIIQPDLSTSVTILFVTFGMLFIAGMHYIYVLGIAGMGIFGIILLILFEPYRLKRFTTFLDPFKDPLGNGYQVIQSLYALGSGGIFGLGLGKSRQKFFYLPEPQNDFIFAIIGEELGYIGGIFVLILFAFLILRCLQLVVKAPDMFSSMLVAGITLQIGIQVLINIGVATSSIPNTGLPLPFISYGGTSLVIFMCAMGIILNVSRYSK</sequence>
<evidence type="ECO:0000256" key="10">
    <source>
        <dbReference type="ARBA" id="ARBA00022989"/>
    </source>
</evidence>
<evidence type="ECO:0000256" key="2">
    <source>
        <dbReference type="ARBA" id="ARBA00004752"/>
    </source>
</evidence>
<evidence type="ECO:0000256" key="3">
    <source>
        <dbReference type="ARBA" id="ARBA00022475"/>
    </source>
</evidence>
<evidence type="ECO:0000256" key="16">
    <source>
        <dbReference type="ARBA" id="ARBA00038053"/>
    </source>
</evidence>
<evidence type="ECO:0000313" key="24">
    <source>
        <dbReference type="Proteomes" id="UP000243406"/>
    </source>
</evidence>
<keyword evidence="5" id="KW-0328">Glycosyltransferase</keyword>
<keyword evidence="4 23" id="KW-0132">Cell division</keyword>
<gene>
    <name evidence="23" type="ORF">SAMN02745120_0676</name>
</gene>
<comment type="similarity">
    <text evidence="16">Belongs to the SEDS family. FtsW subfamily.</text>
</comment>
<evidence type="ECO:0000256" key="4">
    <source>
        <dbReference type="ARBA" id="ARBA00022618"/>
    </source>
</evidence>
<evidence type="ECO:0000256" key="19">
    <source>
        <dbReference type="ARBA" id="ARBA00044770"/>
    </source>
</evidence>
<feature type="transmembrane region" description="Helical" evidence="22">
    <location>
        <begin position="12"/>
        <end position="34"/>
    </location>
</feature>
<keyword evidence="13" id="KW-0961">Cell wall biogenesis/degradation</keyword>
<feature type="transmembrane region" description="Helical" evidence="22">
    <location>
        <begin position="111"/>
        <end position="134"/>
    </location>
</feature>
<keyword evidence="8" id="KW-0133">Cell shape</keyword>
<dbReference type="NCBIfam" id="TIGR02614">
    <property type="entry name" value="ftsW"/>
    <property type="match status" value="1"/>
</dbReference>
<dbReference type="GO" id="GO:0008955">
    <property type="term" value="F:peptidoglycan glycosyltransferase activity"/>
    <property type="evidence" value="ECO:0007669"/>
    <property type="project" value="UniProtKB-EC"/>
</dbReference>
<evidence type="ECO:0000256" key="5">
    <source>
        <dbReference type="ARBA" id="ARBA00022676"/>
    </source>
</evidence>
<keyword evidence="6" id="KW-0808">Transferase</keyword>
<dbReference type="OrthoDB" id="9812661at2"/>
<comment type="pathway">
    <text evidence="2">Cell wall biogenesis; peptidoglycan biosynthesis.</text>
</comment>
<name>A0A1T5A307_9FIRM</name>
<dbReference type="Proteomes" id="UP000243406">
    <property type="component" value="Unassembled WGS sequence"/>
</dbReference>
<protein>
    <recommendedName>
        <fullName evidence="17">Probable peptidoglycan glycosyltransferase FtsW</fullName>
        <ecNumber evidence="19">2.4.99.28</ecNumber>
    </recommendedName>
    <alternativeName>
        <fullName evidence="18">Cell division protein FtsW</fullName>
    </alternativeName>
    <alternativeName>
        <fullName evidence="15">Cell wall polymerase</fullName>
    </alternativeName>
    <alternativeName>
        <fullName evidence="14">Peptidoglycan polymerase</fullName>
    </alternativeName>
</protein>
<keyword evidence="7 22" id="KW-0812">Transmembrane</keyword>